<dbReference type="Gene3D" id="2.40.30.10">
    <property type="entry name" value="Translation factors"/>
    <property type="match status" value="1"/>
</dbReference>
<evidence type="ECO:0000256" key="5">
    <source>
        <dbReference type="ARBA" id="ARBA00023274"/>
    </source>
</evidence>
<keyword evidence="3 7" id="KW-0694">RNA-binding</keyword>
<accession>A0ABU8SFQ2</accession>
<evidence type="ECO:0000256" key="4">
    <source>
        <dbReference type="ARBA" id="ARBA00022980"/>
    </source>
</evidence>
<dbReference type="InterPro" id="IPR019927">
    <property type="entry name" value="Ribosomal_uL3_bac/org-type"/>
</dbReference>
<dbReference type="Gene3D" id="3.30.160.810">
    <property type="match status" value="1"/>
</dbReference>
<dbReference type="InterPro" id="IPR009000">
    <property type="entry name" value="Transl_B-barrel_sf"/>
</dbReference>
<reference evidence="10 11" key="1">
    <citation type="submission" date="2023-10" db="EMBL/GenBank/DDBJ databases">
        <title>Holzapfeliella saturejae sp. nov. isolated from Satureja montana flowers.</title>
        <authorList>
            <person name="Alcantara C."/>
            <person name="Zuniga M."/>
            <person name="Landete J.M."/>
            <person name="Monedero V."/>
        </authorList>
    </citation>
    <scope>NUCLEOTIDE SEQUENCE [LARGE SCALE GENOMIC DNA]</scope>
    <source>
        <strain evidence="10 11">He02</strain>
    </source>
</reference>
<name>A0ABU8SFQ2_9LACO</name>
<keyword evidence="2 7" id="KW-0699">rRNA-binding</keyword>
<dbReference type="NCBIfam" id="TIGR03625">
    <property type="entry name" value="L3_bact"/>
    <property type="match status" value="1"/>
</dbReference>
<dbReference type="RefSeq" id="WP_339968929.1">
    <property type="nucleotide sequence ID" value="NZ_JAWMWG010000001.1"/>
</dbReference>
<gene>
    <name evidence="7 10" type="primary">rplC</name>
    <name evidence="10" type="ORF">R4Y45_02465</name>
</gene>
<keyword evidence="5 7" id="KW-0687">Ribonucleoprotein</keyword>
<comment type="caution">
    <text evidence="10">The sequence shown here is derived from an EMBL/GenBank/DDBJ whole genome shotgun (WGS) entry which is preliminary data.</text>
</comment>
<sequence>MAKKGILGKKVGMTQVFTESGELVPVTVIEATPNVVLQVKTMESDGYEAVQLGYKDQRDILSNKPAKGHAAKAKTSPKRFIKEYRNVELSEYEVGSEITVETFTEGDVVDVTGTSKGHGFQGAIKRWGQSRGPETHGSRYHRRSGTMGSIINRVFKGKRLPGRMGNKQVTVQNLDIVKVVADKNVIMIRGNVPGAKKSTVSIQSAVKKTNK</sequence>
<evidence type="ECO:0000256" key="8">
    <source>
        <dbReference type="RuleBase" id="RU003905"/>
    </source>
</evidence>
<evidence type="ECO:0000256" key="7">
    <source>
        <dbReference type="HAMAP-Rule" id="MF_01325"/>
    </source>
</evidence>
<evidence type="ECO:0000256" key="2">
    <source>
        <dbReference type="ARBA" id="ARBA00022730"/>
    </source>
</evidence>
<dbReference type="SUPFAM" id="SSF50447">
    <property type="entry name" value="Translation proteins"/>
    <property type="match status" value="1"/>
</dbReference>
<comment type="subunit">
    <text evidence="7 9">Part of the 50S ribosomal subunit. Forms a cluster with proteins L14 and L19.</text>
</comment>
<dbReference type="EMBL" id="JAWMWG010000001">
    <property type="protein sequence ID" value="MEJ6348089.1"/>
    <property type="molecule type" value="Genomic_DNA"/>
</dbReference>
<keyword evidence="4 7" id="KW-0689">Ribosomal protein</keyword>
<dbReference type="GO" id="GO:0005840">
    <property type="term" value="C:ribosome"/>
    <property type="evidence" value="ECO:0007669"/>
    <property type="project" value="UniProtKB-KW"/>
</dbReference>
<proteinExistence type="inferred from homology"/>
<dbReference type="Pfam" id="PF00297">
    <property type="entry name" value="Ribosomal_L3"/>
    <property type="match status" value="1"/>
</dbReference>
<dbReference type="InterPro" id="IPR000597">
    <property type="entry name" value="Ribosomal_uL3"/>
</dbReference>
<comment type="similarity">
    <text evidence="1 7 8">Belongs to the universal ribosomal protein uL3 family.</text>
</comment>
<evidence type="ECO:0000256" key="1">
    <source>
        <dbReference type="ARBA" id="ARBA00006540"/>
    </source>
</evidence>
<evidence type="ECO:0000256" key="6">
    <source>
        <dbReference type="ARBA" id="ARBA00035243"/>
    </source>
</evidence>
<dbReference type="PANTHER" id="PTHR11229:SF16">
    <property type="entry name" value="LARGE RIBOSOMAL SUBUNIT PROTEIN UL3C"/>
    <property type="match status" value="1"/>
</dbReference>
<dbReference type="HAMAP" id="MF_01325_B">
    <property type="entry name" value="Ribosomal_uL3_B"/>
    <property type="match status" value="1"/>
</dbReference>
<keyword evidence="11" id="KW-1185">Reference proteome</keyword>
<dbReference type="InterPro" id="IPR019926">
    <property type="entry name" value="Ribosomal_uL3_CS"/>
</dbReference>
<evidence type="ECO:0000256" key="9">
    <source>
        <dbReference type="RuleBase" id="RU003906"/>
    </source>
</evidence>
<dbReference type="PANTHER" id="PTHR11229">
    <property type="entry name" value="50S RIBOSOMAL PROTEIN L3"/>
    <property type="match status" value="1"/>
</dbReference>
<evidence type="ECO:0000313" key="11">
    <source>
        <dbReference type="Proteomes" id="UP001377804"/>
    </source>
</evidence>
<evidence type="ECO:0000313" key="10">
    <source>
        <dbReference type="EMBL" id="MEJ6348089.1"/>
    </source>
</evidence>
<comment type="function">
    <text evidence="7 9">One of the primary rRNA binding proteins, it binds directly near the 3'-end of the 23S rRNA, where it nucleates assembly of the 50S subunit.</text>
</comment>
<organism evidence="10 11">
    <name type="scientific">Holzapfeliella saturejae</name>
    <dbReference type="NCBI Taxonomy" id="3082953"/>
    <lineage>
        <taxon>Bacteria</taxon>
        <taxon>Bacillati</taxon>
        <taxon>Bacillota</taxon>
        <taxon>Bacilli</taxon>
        <taxon>Lactobacillales</taxon>
        <taxon>Lactobacillaceae</taxon>
        <taxon>Holzapfeliella</taxon>
    </lineage>
</organism>
<dbReference type="Proteomes" id="UP001377804">
    <property type="component" value="Unassembled WGS sequence"/>
</dbReference>
<protein>
    <recommendedName>
        <fullName evidence="6 7">Large ribosomal subunit protein uL3</fullName>
    </recommendedName>
</protein>
<dbReference type="PROSITE" id="PS00474">
    <property type="entry name" value="RIBOSOMAL_L3"/>
    <property type="match status" value="1"/>
</dbReference>
<evidence type="ECO:0000256" key="3">
    <source>
        <dbReference type="ARBA" id="ARBA00022884"/>
    </source>
</evidence>